<dbReference type="AlphaFoldDB" id="A0A0C2G9M9"/>
<proteinExistence type="predicted"/>
<evidence type="ECO:0000313" key="3">
    <source>
        <dbReference type="Proteomes" id="UP000054047"/>
    </source>
</evidence>
<dbReference type="Proteomes" id="UP000054047">
    <property type="component" value="Unassembled WGS sequence"/>
</dbReference>
<dbReference type="EMBL" id="KN737076">
    <property type="protein sequence ID" value="KIH55589.1"/>
    <property type="molecule type" value="Genomic_DNA"/>
</dbReference>
<keyword evidence="3" id="KW-1185">Reference proteome</keyword>
<dbReference type="OrthoDB" id="5816351at2759"/>
<accession>A0A0C2G9M9</accession>
<evidence type="ECO:0000259" key="1">
    <source>
        <dbReference type="Pfam" id="PF00188"/>
    </source>
</evidence>
<reference evidence="2 3" key="1">
    <citation type="submission" date="2013-12" db="EMBL/GenBank/DDBJ databases">
        <title>Draft genome of the parsitic nematode Ancylostoma duodenale.</title>
        <authorList>
            <person name="Mitreva M."/>
        </authorList>
    </citation>
    <scope>NUCLEOTIDE SEQUENCE [LARGE SCALE GENOMIC DNA]</scope>
    <source>
        <strain evidence="2 3">Zhejiang</strain>
    </source>
</reference>
<feature type="domain" description="SCP" evidence="1">
    <location>
        <begin position="47"/>
        <end position="120"/>
    </location>
</feature>
<dbReference type="SUPFAM" id="SSF55797">
    <property type="entry name" value="PR-1-like"/>
    <property type="match status" value="1"/>
</dbReference>
<sequence>MYTTLRDIHICHNFTRKPYLKSSISITYRRLVASGWAQDSDGYAKWASKMPALTYDCTIAEKSNTQADCTKDTYTAEAGHSLNWHKERYPATREETLEKAVTAWYEKLANVDLDDQTTYNDKVKANAEFFANVRVLV</sequence>
<dbReference type="InterPro" id="IPR035940">
    <property type="entry name" value="CAP_sf"/>
</dbReference>
<evidence type="ECO:0000313" key="2">
    <source>
        <dbReference type="EMBL" id="KIH55589.1"/>
    </source>
</evidence>
<name>A0A0C2G9M9_9BILA</name>
<dbReference type="InterPro" id="IPR014044">
    <property type="entry name" value="CAP_dom"/>
</dbReference>
<protein>
    <recommendedName>
        <fullName evidence="1">SCP domain-containing protein</fullName>
    </recommendedName>
</protein>
<dbReference type="Pfam" id="PF00188">
    <property type="entry name" value="CAP"/>
    <property type="match status" value="1"/>
</dbReference>
<organism evidence="2 3">
    <name type="scientific">Ancylostoma duodenale</name>
    <dbReference type="NCBI Taxonomy" id="51022"/>
    <lineage>
        <taxon>Eukaryota</taxon>
        <taxon>Metazoa</taxon>
        <taxon>Ecdysozoa</taxon>
        <taxon>Nematoda</taxon>
        <taxon>Chromadorea</taxon>
        <taxon>Rhabditida</taxon>
        <taxon>Rhabditina</taxon>
        <taxon>Rhabditomorpha</taxon>
        <taxon>Strongyloidea</taxon>
        <taxon>Ancylostomatidae</taxon>
        <taxon>Ancylostomatinae</taxon>
        <taxon>Ancylostoma</taxon>
    </lineage>
</organism>
<gene>
    <name evidence="2" type="ORF">ANCDUO_14253</name>
</gene>
<dbReference type="Gene3D" id="3.40.33.10">
    <property type="entry name" value="CAP"/>
    <property type="match status" value="1"/>
</dbReference>